<evidence type="ECO:0000256" key="1">
    <source>
        <dbReference type="SAM" id="MobiDB-lite"/>
    </source>
</evidence>
<evidence type="ECO:0000313" key="3">
    <source>
        <dbReference type="Proteomes" id="UP000238176"/>
    </source>
</evidence>
<organism evidence="2 3">
    <name type="scientific">Glycomyces artemisiae</name>
    <dbReference type="NCBI Taxonomy" id="1076443"/>
    <lineage>
        <taxon>Bacteria</taxon>
        <taxon>Bacillati</taxon>
        <taxon>Actinomycetota</taxon>
        <taxon>Actinomycetes</taxon>
        <taxon>Glycomycetales</taxon>
        <taxon>Glycomycetaceae</taxon>
        <taxon>Glycomyces</taxon>
    </lineage>
</organism>
<protein>
    <submittedName>
        <fullName evidence="2">Uncharacterized protein</fullName>
    </submittedName>
</protein>
<accession>A0A2T0UF32</accession>
<feature type="region of interest" description="Disordered" evidence="1">
    <location>
        <begin position="1"/>
        <end position="25"/>
    </location>
</feature>
<dbReference type="EMBL" id="PVTJ01000009">
    <property type="protein sequence ID" value="PRY56458.1"/>
    <property type="molecule type" value="Genomic_DNA"/>
</dbReference>
<name>A0A2T0UF32_9ACTN</name>
<gene>
    <name evidence="2" type="ORF">B0I28_109107</name>
</gene>
<comment type="caution">
    <text evidence="2">The sequence shown here is derived from an EMBL/GenBank/DDBJ whole genome shotgun (WGS) entry which is preliminary data.</text>
</comment>
<proteinExistence type="predicted"/>
<dbReference type="AlphaFoldDB" id="A0A2T0UF32"/>
<dbReference type="RefSeq" id="WP_106365884.1">
    <property type="nucleotide sequence ID" value="NZ_PVTJ01000009.1"/>
</dbReference>
<sequence length="274" mass="29519">MTITTGRMDVRRTQTDTGTTYEPPLDPDWDELDRLRWHAGVVHGDTGIGLTVAPAKFSVNGVIQEGHFNLWVGDTVVCPGKYSDTLSYLNGIALGARGAPSKDLCCTHGERIDRLLDLLEDLHGLRLKNAGISAGQVSHLVGQWQQGIMTREEAIERLSRETGIPAGNWSTDLNLPDGAADSLKEGFQTRTPALPTLEAKQAAEERLRADGVLHTGGRVEGKPRMVADPSSPDCLIPLGSIRAVEAARNLQDGIQALPKVDDLTPPDEAPPAQD</sequence>
<evidence type="ECO:0000313" key="2">
    <source>
        <dbReference type="EMBL" id="PRY56458.1"/>
    </source>
</evidence>
<reference evidence="2 3" key="1">
    <citation type="submission" date="2018-03" db="EMBL/GenBank/DDBJ databases">
        <title>Genomic Encyclopedia of Type Strains, Phase III (KMG-III): the genomes of soil and plant-associated and newly described type strains.</title>
        <authorList>
            <person name="Whitman W."/>
        </authorList>
    </citation>
    <scope>NUCLEOTIDE SEQUENCE [LARGE SCALE GENOMIC DNA]</scope>
    <source>
        <strain evidence="2 3">CGMCC 4.7067</strain>
    </source>
</reference>
<dbReference type="Proteomes" id="UP000238176">
    <property type="component" value="Unassembled WGS sequence"/>
</dbReference>
<keyword evidence="3" id="KW-1185">Reference proteome</keyword>